<keyword evidence="4" id="KW-1185">Reference proteome</keyword>
<dbReference type="InterPro" id="IPR011856">
    <property type="entry name" value="tRNA_endonuc-like_dom_sf"/>
</dbReference>
<accession>A0A4R2RMT3</accession>
<protein>
    <recommendedName>
        <fullName evidence="2">UPF0102 protein EDD73_10914</fullName>
    </recommendedName>
</protein>
<gene>
    <name evidence="3" type="ORF">EDD73_10914</name>
</gene>
<dbReference type="CDD" id="cd20736">
    <property type="entry name" value="PoNe_Nuclease"/>
    <property type="match status" value="1"/>
</dbReference>
<keyword evidence="3" id="KW-0378">Hydrolase</keyword>
<dbReference type="EMBL" id="SLXT01000009">
    <property type="protein sequence ID" value="TCP64473.1"/>
    <property type="molecule type" value="Genomic_DNA"/>
</dbReference>
<dbReference type="PANTHER" id="PTHR34039:SF1">
    <property type="entry name" value="UPF0102 PROTEIN YRAN"/>
    <property type="match status" value="1"/>
</dbReference>
<keyword evidence="3" id="KW-0255">Endonuclease</keyword>
<dbReference type="HAMAP" id="MF_00048">
    <property type="entry name" value="UPF0102"/>
    <property type="match status" value="1"/>
</dbReference>
<evidence type="ECO:0000313" key="3">
    <source>
        <dbReference type="EMBL" id="TCP64473.1"/>
    </source>
</evidence>
<dbReference type="Pfam" id="PF02021">
    <property type="entry name" value="UPF0102"/>
    <property type="match status" value="1"/>
</dbReference>
<organism evidence="3 4">
    <name type="scientific">Heliophilum fasciatum</name>
    <dbReference type="NCBI Taxonomy" id="35700"/>
    <lineage>
        <taxon>Bacteria</taxon>
        <taxon>Bacillati</taxon>
        <taxon>Bacillota</taxon>
        <taxon>Clostridia</taxon>
        <taxon>Eubacteriales</taxon>
        <taxon>Heliobacteriaceae</taxon>
        <taxon>Heliophilum</taxon>
    </lineage>
</organism>
<dbReference type="NCBIfam" id="NF009150">
    <property type="entry name" value="PRK12497.1-3"/>
    <property type="match status" value="1"/>
</dbReference>
<name>A0A4R2RMT3_9FIRM</name>
<comment type="caution">
    <text evidence="3">The sequence shown here is derived from an EMBL/GenBank/DDBJ whole genome shotgun (WGS) entry which is preliminary data.</text>
</comment>
<dbReference type="InterPro" id="IPR011335">
    <property type="entry name" value="Restrct_endonuc-II-like"/>
</dbReference>
<comment type="similarity">
    <text evidence="1 2">Belongs to the UPF0102 family.</text>
</comment>
<dbReference type="RefSeq" id="WP_131918948.1">
    <property type="nucleotide sequence ID" value="NZ_JAOQNU010000009.1"/>
</dbReference>
<keyword evidence="3" id="KW-0540">Nuclease</keyword>
<dbReference type="PANTHER" id="PTHR34039">
    <property type="entry name" value="UPF0102 PROTEIN YRAN"/>
    <property type="match status" value="1"/>
</dbReference>
<sequence length="119" mass="14354">MNRQELGRWGEEQAFLHLINLGWAPVARNYRCPHGEMDLIFQNSDWLIFVEVRTRSSGRWGWGEESINFRKKRRLLQIAGFFMQQWKEGFVRLRFDLVAIDYESIDQFRLRHLQGILLN</sequence>
<dbReference type="Gene3D" id="3.40.1350.10">
    <property type="match status" value="1"/>
</dbReference>
<proteinExistence type="inferred from homology"/>
<dbReference type="AlphaFoldDB" id="A0A4R2RMT3"/>
<dbReference type="OrthoDB" id="9802516at2"/>
<evidence type="ECO:0000256" key="2">
    <source>
        <dbReference type="HAMAP-Rule" id="MF_00048"/>
    </source>
</evidence>
<dbReference type="GO" id="GO:0004519">
    <property type="term" value="F:endonuclease activity"/>
    <property type="evidence" value="ECO:0007669"/>
    <property type="project" value="UniProtKB-KW"/>
</dbReference>
<dbReference type="GO" id="GO:0003676">
    <property type="term" value="F:nucleic acid binding"/>
    <property type="evidence" value="ECO:0007669"/>
    <property type="project" value="InterPro"/>
</dbReference>
<evidence type="ECO:0000256" key="1">
    <source>
        <dbReference type="ARBA" id="ARBA00006738"/>
    </source>
</evidence>
<evidence type="ECO:0000313" key="4">
    <source>
        <dbReference type="Proteomes" id="UP000294813"/>
    </source>
</evidence>
<dbReference type="InterPro" id="IPR003509">
    <property type="entry name" value="UPF0102_YraN-like"/>
</dbReference>
<dbReference type="SUPFAM" id="SSF52980">
    <property type="entry name" value="Restriction endonuclease-like"/>
    <property type="match status" value="1"/>
</dbReference>
<reference evidence="3 4" key="1">
    <citation type="submission" date="2019-03" db="EMBL/GenBank/DDBJ databases">
        <title>Genomic Encyclopedia of Type Strains, Phase IV (KMG-IV): sequencing the most valuable type-strain genomes for metagenomic binning, comparative biology and taxonomic classification.</title>
        <authorList>
            <person name="Goeker M."/>
        </authorList>
    </citation>
    <scope>NUCLEOTIDE SEQUENCE [LARGE SCALE GENOMIC DNA]</scope>
    <source>
        <strain evidence="3 4">DSM 11170</strain>
    </source>
</reference>
<dbReference type="Proteomes" id="UP000294813">
    <property type="component" value="Unassembled WGS sequence"/>
</dbReference>